<evidence type="ECO:0000313" key="1">
    <source>
        <dbReference type="EMBL" id="MBM7494340.1"/>
    </source>
</evidence>
<dbReference type="RefSeq" id="WP_204944923.1">
    <property type="nucleotide sequence ID" value="NZ_JAFBBP010000001.1"/>
</dbReference>
<keyword evidence="2" id="KW-1185">Reference proteome</keyword>
<protein>
    <submittedName>
        <fullName evidence="1">Uncharacterized protein</fullName>
    </submittedName>
</protein>
<accession>A0ABS2M1K7</accession>
<comment type="caution">
    <text evidence="1">The sequence shown here is derived from an EMBL/GenBank/DDBJ whole genome shotgun (WGS) entry which is preliminary data.</text>
</comment>
<evidence type="ECO:0000313" key="2">
    <source>
        <dbReference type="Proteomes" id="UP000764837"/>
    </source>
</evidence>
<reference evidence="1 2" key="1">
    <citation type="submission" date="2021-01" db="EMBL/GenBank/DDBJ databases">
        <title>Sequencing the genomes of 1000 actinobacteria strains.</title>
        <authorList>
            <person name="Klenk H.-P."/>
        </authorList>
    </citation>
    <scope>NUCLEOTIDE SEQUENCE [LARGE SCALE GENOMIC DNA]</scope>
    <source>
        <strain evidence="1 2">DSM 100204</strain>
    </source>
</reference>
<proteinExistence type="predicted"/>
<organism evidence="1 2">
    <name type="scientific">Micromonospora luteifusca</name>
    <dbReference type="NCBI Taxonomy" id="709860"/>
    <lineage>
        <taxon>Bacteria</taxon>
        <taxon>Bacillati</taxon>
        <taxon>Actinomycetota</taxon>
        <taxon>Actinomycetes</taxon>
        <taxon>Micromonosporales</taxon>
        <taxon>Micromonosporaceae</taxon>
        <taxon>Micromonospora</taxon>
    </lineage>
</organism>
<sequence>MTDTADRTYDVGTARRALAIGPGSPREARTIDITTLGRRTGRPRRIEIWSKMTGIPHSEMSTCRQS</sequence>
<gene>
    <name evidence="1" type="ORF">JOD64_005562</name>
</gene>
<dbReference type="Proteomes" id="UP000764837">
    <property type="component" value="Unassembled WGS sequence"/>
</dbReference>
<name>A0ABS2M1K7_9ACTN</name>
<dbReference type="EMBL" id="JAFBBP010000001">
    <property type="protein sequence ID" value="MBM7494340.1"/>
    <property type="molecule type" value="Genomic_DNA"/>
</dbReference>